<name>A0ACA6AV46_EHRCJ</name>
<sequence>MLFLAVISIVGSAAAAVLLRLIINAAQNEKNEEEEQKESDKERCVQESGVDSHSNGKVRDKSTMSDKNVRGGKKKRRSRSNKKGIQEIDKTDQDKQSNAGAASSEGMKEKKCELEKKDIRIPTDIETGKEKGAFGLQSTSDSVLSTDLQTQYLALGARLKERTKSVKSKKSKPTKKSDVQVAMAVDSDQVKKDDKSSDRSVSTGGKDKEKLEKKRQPESAREVIVQSTDRVTADKVSQKQDEERSTETSSSKDVKSTEGSKRGLEQKVPAKDDESDEGVQNKNKEHDTKPNEQVDQSADKDLQHQPGGGPIRSASEHSGTPSQSKDTSAISSDVSQASDGQDKYLALGARPKVRTSKPSKSKMPKSAKKPAVQFFDWDSKYYKVQDPVLVQAGKEYNADIKSTSSILPADEESISTLLYGTKVQQKHSESTDAGLSFNVLIDKTSTQVNEDLVGKGQDFLTIQSMRLKESSLDAQEMTILKSAGQRVSDTVISPVETPDIVQAVCDQIIQKDECEETADSTQLQCLKSVKISKVDVRGRQESVIAFDQSVLPSAFEILALASKKSQAKRQALNIKFYNFKMMHLQYCYDIAQEMFFVQNNKLYTKYDLLSFLRLNIQNYELCVFLLKLSYVLNCTIVIRQPTFAKNLVYNASFFHEPSILCDCIGKLFSSVQSGYTSIEVMHKILCSYHVKRFPQNSTLYSGAFFSELLKILGHLVSIRLSEPNYLNKILDFAIVNCSMMLGSMYSNYRYLTGIKGMIADEATFNMLVDHMGSTGSCKGKLGLMCYRVLCNILYMYNGDYNNDVLICGMYLPERVVKQCSQYFSDKIVNNVVNNTMGFHVIMEDISMLICSMIDRFNLAAFEKEIQAYSNLYDMMVRSSGTQKDQGHGK</sequence>
<keyword evidence="2" id="KW-1185">Reference proteome</keyword>
<dbReference type="Proteomes" id="UP000000435">
    <property type="component" value="Chromosome"/>
</dbReference>
<accession>A0ACA6AV46</accession>
<protein>
    <submittedName>
        <fullName evidence="1">Uncharacterized protein</fullName>
    </submittedName>
</protein>
<proteinExistence type="predicted"/>
<evidence type="ECO:0000313" key="1">
    <source>
        <dbReference type="EMBL" id="AAZ68117.1"/>
    </source>
</evidence>
<reference evidence="2" key="1">
    <citation type="journal article" date="2006" name="J. Bacteriol.">
        <title>The genome of the obligately intracellular bacterium Ehrlichia canis reveals themes of complex membrane structure and immune evasion strategies.</title>
        <authorList>
            <person name="Mavromatis K."/>
            <person name="Doyle C.K."/>
            <person name="Lykidis A."/>
            <person name="Ivanova N."/>
            <person name="Francino M.P."/>
            <person name="Chain P."/>
            <person name="Shin M."/>
            <person name="Malfatti S."/>
            <person name="Larimer F."/>
            <person name="Copeland A."/>
            <person name="Detter J.C."/>
            <person name="Land M."/>
            <person name="Richardson P.M."/>
            <person name="Yu X.J."/>
            <person name="Walker D.H."/>
            <person name="McBride J.W."/>
            <person name="Kyrpides N.C."/>
        </authorList>
    </citation>
    <scope>NUCLEOTIDE SEQUENCE [LARGE SCALE GENOMIC DNA]</scope>
    <source>
        <strain evidence="2">Jake</strain>
    </source>
</reference>
<gene>
    <name evidence="1" type="ordered locus">Ecaj_0066</name>
</gene>
<evidence type="ECO:0000313" key="2">
    <source>
        <dbReference type="Proteomes" id="UP000000435"/>
    </source>
</evidence>
<dbReference type="EMBL" id="CP000107">
    <property type="protein sequence ID" value="AAZ68117.1"/>
    <property type="molecule type" value="Genomic_DNA"/>
</dbReference>
<organism evidence="1 2">
    <name type="scientific">Ehrlichia canis (strain Jake)</name>
    <dbReference type="NCBI Taxonomy" id="269484"/>
    <lineage>
        <taxon>Bacteria</taxon>
        <taxon>Pseudomonadati</taxon>
        <taxon>Pseudomonadota</taxon>
        <taxon>Alphaproteobacteria</taxon>
        <taxon>Rickettsiales</taxon>
        <taxon>Anaplasmataceae</taxon>
        <taxon>Ehrlichia</taxon>
    </lineage>
</organism>